<keyword evidence="4" id="KW-1185">Reference proteome</keyword>
<reference evidence="3 4" key="1">
    <citation type="submission" date="2017-06" db="EMBL/GenBank/DDBJ databases">
        <title>Complete Genome Sequence of Streptomyces hawaiiensis NRRL 15010 and insights into acyldepsipeptides biosynthesis.</title>
        <authorList>
            <person name="Mariita R.M."/>
            <person name="Sello J.K."/>
        </authorList>
    </citation>
    <scope>NUCLEOTIDE SEQUENCE [LARGE SCALE GENOMIC DNA]</scope>
    <source>
        <strain evidence="3 4">ATCC 12236</strain>
    </source>
</reference>
<feature type="region of interest" description="Disordered" evidence="1">
    <location>
        <begin position="237"/>
        <end position="256"/>
    </location>
</feature>
<dbReference type="EMBL" id="CP021978">
    <property type="protein sequence ID" value="QCD58529.1"/>
    <property type="molecule type" value="Genomic_DNA"/>
</dbReference>
<name>A0A6G5RL28_9ACTN</name>
<sequence>MDITEREPAGPWEGVLAAPARGSDVGVLVLGGSSGRVERERARLFAQQGFTALAIRWFGGPGQPPGICEVPLETFTTAVEFLRRGGARRIGILGTSKGAEAALLTAVHDPRVDVALALSPTSRVWCNVGRGRDGAHRPYRSSWTWRERPLPFVPMDDSWIPAEPDSGPVAIRGWYELSERTFAHSLPPTEIPVEAARADLLLVAGGDDAMWPSLPFARQLARRRRSTGATVRLIARDDAGHRPRLPGESPAPASGHFEYGGTAEADALLGEAAWPHILDLLGGG</sequence>
<gene>
    <name evidence="3" type="ORF">CEB94_29545</name>
</gene>
<dbReference type="GO" id="GO:0006637">
    <property type="term" value="P:acyl-CoA metabolic process"/>
    <property type="evidence" value="ECO:0007669"/>
    <property type="project" value="TreeGrafter"/>
</dbReference>
<dbReference type="AlphaFoldDB" id="A0A6G5RL28"/>
<evidence type="ECO:0000313" key="4">
    <source>
        <dbReference type="Proteomes" id="UP000495940"/>
    </source>
</evidence>
<organism evidence="3 4">
    <name type="scientific">Streptomyces hawaiiensis</name>
    <dbReference type="NCBI Taxonomy" id="67305"/>
    <lineage>
        <taxon>Bacteria</taxon>
        <taxon>Bacillati</taxon>
        <taxon>Actinomycetota</taxon>
        <taxon>Actinomycetes</taxon>
        <taxon>Kitasatosporales</taxon>
        <taxon>Streptomycetaceae</taxon>
        <taxon>Streptomyces</taxon>
    </lineage>
</organism>
<dbReference type="Pfam" id="PF08840">
    <property type="entry name" value="BAAT_C"/>
    <property type="match status" value="1"/>
</dbReference>
<dbReference type="Proteomes" id="UP000495940">
    <property type="component" value="Chromosome"/>
</dbReference>
<protein>
    <submittedName>
        <fullName evidence="3">Acyl-CoA thioesterase</fullName>
    </submittedName>
</protein>
<accession>A0A6G5RL28</accession>
<feature type="domain" description="BAAT/Acyl-CoA thioester hydrolase C-terminal" evidence="2">
    <location>
        <begin position="70"/>
        <end position="279"/>
    </location>
</feature>
<dbReference type="RefSeq" id="WP_175434999.1">
    <property type="nucleotide sequence ID" value="NZ_CP021978.1"/>
</dbReference>
<dbReference type="InterPro" id="IPR029058">
    <property type="entry name" value="AB_hydrolase_fold"/>
</dbReference>
<dbReference type="GO" id="GO:0047617">
    <property type="term" value="F:fatty acyl-CoA hydrolase activity"/>
    <property type="evidence" value="ECO:0007669"/>
    <property type="project" value="TreeGrafter"/>
</dbReference>
<dbReference type="Gene3D" id="3.40.50.1820">
    <property type="entry name" value="alpha/beta hydrolase"/>
    <property type="match status" value="1"/>
</dbReference>
<evidence type="ECO:0000313" key="3">
    <source>
        <dbReference type="EMBL" id="QCD58529.1"/>
    </source>
</evidence>
<dbReference type="KEGG" id="shaw:CEB94_29545"/>
<dbReference type="SUPFAM" id="SSF53474">
    <property type="entry name" value="alpha/beta-Hydrolases"/>
    <property type="match status" value="1"/>
</dbReference>
<dbReference type="GO" id="GO:0006631">
    <property type="term" value="P:fatty acid metabolic process"/>
    <property type="evidence" value="ECO:0007669"/>
    <property type="project" value="TreeGrafter"/>
</dbReference>
<proteinExistence type="predicted"/>
<dbReference type="PANTHER" id="PTHR10824:SF4">
    <property type="entry name" value="ACYL-COENZYME A THIOESTERASE 1-LIKE"/>
    <property type="match status" value="1"/>
</dbReference>
<dbReference type="InterPro" id="IPR014940">
    <property type="entry name" value="BAAT_C"/>
</dbReference>
<dbReference type="PANTHER" id="PTHR10824">
    <property type="entry name" value="ACYL-COENZYME A THIOESTERASE-RELATED"/>
    <property type="match status" value="1"/>
</dbReference>
<evidence type="ECO:0000259" key="2">
    <source>
        <dbReference type="Pfam" id="PF08840"/>
    </source>
</evidence>
<evidence type="ECO:0000256" key="1">
    <source>
        <dbReference type="SAM" id="MobiDB-lite"/>
    </source>
</evidence>